<protein>
    <submittedName>
        <fullName evidence="2">Uncharacterized protein</fullName>
    </submittedName>
</protein>
<keyword evidence="3" id="KW-1185">Reference proteome</keyword>
<dbReference type="EMBL" id="JAVHNQ010000014">
    <property type="protein sequence ID" value="KAK6332772.1"/>
    <property type="molecule type" value="Genomic_DNA"/>
</dbReference>
<organism evidence="2 3">
    <name type="scientific">Orbilia brochopaga</name>
    <dbReference type="NCBI Taxonomy" id="3140254"/>
    <lineage>
        <taxon>Eukaryota</taxon>
        <taxon>Fungi</taxon>
        <taxon>Dikarya</taxon>
        <taxon>Ascomycota</taxon>
        <taxon>Pezizomycotina</taxon>
        <taxon>Orbiliomycetes</taxon>
        <taxon>Orbiliales</taxon>
        <taxon>Orbiliaceae</taxon>
        <taxon>Orbilia</taxon>
    </lineage>
</organism>
<gene>
    <name evidence="2" type="ORF">TWF696_002793</name>
</gene>
<feature type="compositionally biased region" description="Acidic residues" evidence="1">
    <location>
        <begin position="34"/>
        <end position="55"/>
    </location>
</feature>
<proteinExistence type="predicted"/>
<evidence type="ECO:0000313" key="3">
    <source>
        <dbReference type="Proteomes" id="UP001375240"/>
    </source>
</evidence>
<reference evidence="2 3" key="1">
    <citation type="submission" date="2019-10" db="EMBL/GenBank/DDBJ databases">
        <authorList>
            <person name="Palmer J.M."/>
        </authorList>
    </citation>
    <scope>NUCLEOTIDE SEQUENCE [LARGE SCALE GENOMIC DNA]</scope>
    <source>
        <strain evidence="2 3">TWF696</strain>
    </source>
</reference>
<feature type="compositionally biased region" description="Basic and acidic residues" evidence="1">
    <location>
        <begin position="74"/>
        <end position="84"/>
    </location>
</feature>
<evidence type="ECO:0000313" key="2">
    <source>
        <dbReference type="EMBL" id="KAK6332772.1"/>
    </source>
</evidence>
<feature type="compositionally biased region" description="Basic and acidic residues" evidence="1">
    <location>
        <begin position="12"/>
        <end position="33"/>
    </location>
</feature>
<dbReference type="AlphaFoldDB" id="A0AAV9U0I6"/>
<evidence type="ECO:0000256" key="1">
    <source>
        <dbReference type="SAM" id="MobiDB-lite"/>
    </source>
</evidence>
<comment type="caution">
    <text evidence="2">The sequence shown here is derived from an EMBL/GenBank/DDBJ whole genome shotgun (WGS) entry which is preliminary data.</text>
</comment>
<sequence>MKANASAAGDKYAIHRQEREALQQLNRTEHQQLDEEEDEEENEADEEEKEGEETPVDGVNCCCRELTGQDNNGDEMRWDEVMMK</sequence>
<name>A0AAV9U0I6_9PEZI</name>
<accession>A0AAV9U0I6</accession>
<dbReference type="Proteomes" id="UP001375240">
    <property type="component" value="Unassembled WGS sequence"/>
</dbReference>
<feature type="region of interest" description="Disordered" evidence="1">
    <location>
        <begin position="1"/>
        <end position="84"/>
    </location>
</feature>